<accession>A0A7Y4H4F6</accession>
<feature type="compositionally biased region" description="Low complexity" evidence="1">
    <location>
        <begin position="42"/>
        <end position="63"/>
    </location>
</feature>
<dbReference type="Pfam" id="PF04773">
    <property type="entry name" value="FecR"/>
    <property type="match status" value="1"/>
</dbReference>
<feature type="compositionally biased region" description="Low complexity" evidence="1">
    <location>
        <begin position="329"/>
        <end position="340"/>
    </location>
</feature>
<reference evidence="4 5" key="1">
    <citation type="submission" date="2020-03" db="EMBL/GenBank/DDBJ databases">
        <title>Bradyrhizobium diversity isolated from nodules of Muelleranthus trifoliolatus.</title>
        <authorList>
            <person name="Klepa M."/>
            <person name="Helene L."/>
            <person name="Hungria M."/>
        </authorList>
    </citation>
    <scope>NUCLEOTIDE SEQUENCE [LARGE SCALE GENOMIC DNA]</scope>
    <source>
        <strain evidence="4 5">WSM 1744</strain>
    </source>
</reference>
<organism evidence="4 5">
    <name type="scientific">Bradyrhizobium archetypum</name>
    <dbReference type="NCBI Taxonomy" id="2721160"/>
    <lineage>
        <taxon>Bacteria</taxon>
        <taxon>Pseudomonadati</taxon>
        <taxon>Pseudomonadota</taxon>
        <taxon>Alphaproteobacteria</taxon>
        <taxon>Hyphomicrobiales</taxon>
        <taxon>Nitrobacteraceae</taxon>
        <taxon>Bradyrhizobium</taxon>
    </lineage>
</organism>
<evidence type="ECO:0000256" key="1">
    <source>
        <dbReference type="SAM" id="MobiDB-lite"/>
    </source>
</evidence>
<proteinExistence type="predicted"/>
<evidence type="ECO:0000313" key="5">
    <source>
        <dbReference type="Proteomes" id="UP000528734"/>
    </source>
</evidence>
<feature type="domain" description="FecR protein" evidence="3">
    <location>
        <begin position="98"/>
        <end position="183"/>
    </location>
</feature>
<feature type="compositionally biased region" description="Pro residues" evidence="1">
    <location>
        <begin position="301"/>
        <end position="311"/>
    </location>
</feature>
<feature type="compositionally biased region" description="Low complexity" evidence="1">
    <location>
        <begin position="441"/>
        <end position="452"/>
    </location>
</feature>
<evidence type="ECO:0000313" key="4">
    <source>
        <dbReference type="EMBL" id="NOJ47420.1"/>
    </source>
</evidence>
<dbReference type="Proteomes" id="UP000528734">
    <property type="component" value="Unassembled WGS sequence"/>
</dbReference>
<gene>
    <name evidence="4" type="ORF">HCN50_14370</name>
</gene>
<evidence type="ECO:0000259" key="3">
    <source>
        <dbReference type="Pfam" id="PF04773"/>
    </source>
</evidence>
<keyword evidence="2" id="KW-0732">Signal</keyword>
<sequence>MSRHLCFALALLACGTMIGGEQVFAGASEPPQLAQAQTDSSQPAAPATPTPDATATAGDAQAAEEPIGNVATVTGNASVIRNDTSTPLKVKDDIYLNDVVQTGANAALGITFIDNTTFNLKANTRITIDNYVYEDGGKSNAAIFDVAKGTAAFVAASVAKTGDMKITTPTATLGIRGTTGLVEVPEGAAARTPGNVAVKLYPDADGRVGRIEVNDRAGAPLGFLTQGASGFTIRAGIGARLAAVPLVISQAVMVRDQGFVHQLHSTQSLGRQVVLQQREFRRANPGLVNPNRPIRQLQPGQPRPNGLPGPVRPGQQQPDQLNRPNQQSPGQPRQNGLPGQPGQPPLPTAPNRQGQQPGQLNRPGQPQAPGRLNRPGQQGPDTPNRRGQPQPGAPNQPALPPRAGQAQQPPVPAQPAAPRERPLPNRFGGPGLQRAPGTQGAPALQRPGLPAAPRRPAPAPQRGKPPKDQR</sequence>
<keyword evidence="5" id="KW-1185">Reference proteome</keyword>
<dbReference type="AlphaFoldDB" id="A0A7Y4H4F6"/>
<feature type="region of interest" description="Disordered" evidence="1">
    <location>
        <begin position="282"/>
        <end position="470"/>
    </location>
</feature>
<feature type="compositionally biased region" description="Polar residues" evidence="1">
    <location>
        <begin position="350"/>
        <end position="364"/>
    </location>
</feature>
<dbReference type="RefSeq" id="WP_171710302.1">
    <property type="nucleotide sequence ID" value="NZ_JAAVLW010000004.1"/>
</dbReference>
<feature type="region of interest" description="Disordered" evidence="1">
    <location>
        <begin position="30"/>
        <end position="67"/>
    </location>
</feature>
<evidence type="ECO:0000256" key="2">
    <source>
        <dbReference type="SAM" id="SignalP"/>
    </source>
</evidence>
<protein>
    <submittedName>
        <fullName evidence="4">Iron dicitrate transport regulator FecR</fullName>
    </submittedName>
</protein>
<feature type="compositionally biased region" description="Pro residues" evidence="1">
    <location>
        <begin position="391"/>
        <end position="400"/>
    </location>
</feature>
<feature type="signal peptide" evidence="2">
    <location>
        <begin position="1"/>
        <end position="25"/>
    </location>
</feature>
<feature type="chain" id="PRO_5030996039" evidence="2">
    <location>
        <begin position="26"/>
        <end position="470"/>
    </location>
</feature>
<dbReference type="PANTHER" id="PTHR38731">
    <property type="entry name" value="LIPL45-RELATED LIPOPROTEIN-RELATED"/>
    <property type="match status" value="1"/>
</dbReference>
<dbReference type="EMBL" id="JAAVLW010000004">
    <property type="protein sequence ID" value="NOJ47420.1"/>
    <property type="molecule type" value="Genomic_DNA"/>
</dbReference>
<comment type="caution">
    <text evidence="4">The sequence shown here is derived from an EMBL/GenBank/DDBJ whole genome shotgun (WGS) entry which is preliminary data.</text>
</comment>
<feature type="compositionally biased region" description="Polar residues" evidence="1">
    <location>
        <begin position="314"/>
        <end position="328"/>
    </location>
</feature>
<name>A0A7Y4H4F6_9BRAD</name>
<dbReference type="InterPro" id="IPR006860">
    <property type="entry name" value="FecR"/>
</dbReference>